<dbReference type="EMBL" id="JADCNM010000001">
    <property type="protein sequence ID" value="KAG0502336.1"/>
    <property type="molecule type" value="Genomic_DNA"/>
</dbReference>
<name>A0A835S9Q0_VANPL</name>
<dbReference type="AlphaFoldDB" id="A0A835S9Q0"/>
<dbReference type="PANTHER" id="PTHR47936">
    <property type="entry name" value="PPR_LONG DOMAIN-CONTAINING PROTEIN"/>
    <property type="match status" value="1"/>
</dbReference>
<dbReference type="InterPro" id="IPR002885">
    <property type="entry name" value="PPR_rpt"/>
</dbReference>
<dbReference type="PANTHER" id="PTHR47936:SF1">
    <property type="entry name" value="PENTATRICOPEPTIDE REPEAT-CONTAINING PROTEIN GUN1, CHLOROPLASTIC"/>
    <property type="match status" value="1"/>
</dbReference>
<dbReference type="Pfam" id="PF13041">
    <property type="entry name" value="PPR_2"/>
    <property type="match status" value="1"/>
</dbReference>
<keyword evidence="2" id="KW-0677">Repeat</keyword>
<dbReference type="Proteomes" id="UP000639772">
    <property type="component" value="Chromosome 1"/>
</dbReference>
<gene>
    <name evidence="3" type="ORF">HPP92_002408</name>
</gene>
<dbReference type="GO" id="GO:0009507">
    <property type="term" value="C:chloroplast"/>
    <property type="evidence" value="ECO:0007669"/>
    <property type="project" value="TreeGrafter"/>
</dbReference>
<proteinExistence type="inferred from homology"/>
<evidence type="ECO:0000313" key="4">
    <source>
        <dbReference type="Proteomes" id="UP000639772"/>
    </source>
</evidence>
<evidence type="ECO:0000256" key="1">
    <source>
        <dbReference type="ARBA" id="ARBA00007626"/>
    </source>
</evidence>
<dbReference type="GO" id="GO:0010019">
    <property type="term" value="P:chloroplast-nucleus signaling pathway"/>
    <property type="evidence" value="ECO:0007669"/>
    <property type="project" value="TreeGrafter"/>
</dbReference>
<evidence type="ECO:0000256" key="2">
    <source>
        <dbReference type="ARBA" id="ARBA00022737"/>
    </source>
</evidence>
<evidence type="ECO:0000313" key="3">
    <source>
        <dbReference type="EMBL" id="KAG0502336.1"/>
    </source>
</evidence>
<reference evidence="3 4" key="1">
    <citation type="journal article" date="2020" name="Nat. Food">
        <title>A phased Vanilla planifolia genome enables genetic improvement of flavour and production.</title>
        <authorList>
            <person name="Hasing T."/>
            <person name="Tang H."/>
            <person name="Brym M."/>
            <person name="Khazi F."/>
            <person name="Huang T."/>
            <person name="Chambers A.H."/>
        </authorList>
    </citation>
    <scope>NUCLEOTIDE SEQUENCE [LARGE SCALE GENOMIC DNA]</scope>
    <source>
        <tissue evidence="3">Leaf</tissue>
    </source>
</reference>
<evidence type="ECO:0008006" key="5">
    <source>
        <dbReference type="Google" id="ProtNLM"/>
    </source>
</evidence>
<protein>
    <recommendedName>
        <fullName evidence="5">Pentatricopeptide repeat-containing protein</fullName>
    </recommendedName>
</protein>
<sequence>MEDAIDTFMKMEEFGCIPNTLVYNAMIRNFISVKELDEEINWNGRMLDKNCNPDANTFKILIMAFFES</sequence>
<dbReference type="OrthoDB" id="185373at2759"/>
<comment type="caution">
    <text evidence="3">The sequence shown here is derived from an EMBL/GenBank/DDBJ whole genome shotgun (WGS) entry which is preliminary data.</text>
</comment>
<organism evidence="3 4">
    <name type="scientific">Vanilla planifolia</name>
    <name type="common">Vanilla</name>
    <dbReference type="NCBI Taxonomy" id="51239"/>
    <lineage>
        <taxon>Eukaryota</taxon>
        <taxon>Viridiplantae</taxon>
        <taxon>Streptophyta</taxon>
        <taxon>Embryophyta</taxon>
        <taxon>Tracheophyta</taxon>
        <taxon>Spermatophyta</taxon>
        <taxon>Magnoliopsida</taxon>
        <taxon>Liliopsida</taxon>
        <taxon>Asparagales</taxon>
        <taxon>Orchidaceae</taxon>
        <taxon>Vanilloideae</taxon>
        <taxon>Vanilleae</taxon>
        <taxon>Vanilla</taxon>
    </lineage>
</organism>
<accession>A0A835S9Q0</accession>
<dbReference type="Gene3D" id="1.25.40.10">
    <property type="entry name" value="Tetratricopeptide repeat domain"/>
    <property type="match status" value="1"/>
</dbReference>
<dbReference type="GO" id="GO:0031930">
    <property type="term" value="P:mitochondria-nucleus signaling pathway"/>
    <property type="evidence" value="ECO:0007669"/>
    <property type="project" value="TreeGrafter"/>
</dbReference>
<dbReference type="InterPro" id="IPR011990">
    <property type="entry name" value="TPR-like_helical_dom_sf"/>
</dbReference>
<comment type="similarity">
    <text evidence="1">Belongs to the PPR family. P subfamily.</text>
</comment>